<dbReference type="STRING" id="1977882.B9T28_12025"/>
<dbReference type="EMBL" id="NEGB01000007">
    <property type="protein sequence ID" value="OTG64248.1"/>
    <property type="molecule type" value="Genomic_DNA"/>
</dbReference>
<dbReference type="PANTHER" id="PTHR45138">
    <property type="entry name" value="REGULATORY COMPONENTS OF SENSORY TRANSDUCTION SYSTEM"/>
    <property type="match status" value="1"/>
</dbReference>
<keyword evidence="4" id="KW-1185">Reference proteome</keyword>
<dbReference type="InterPro" id="IPR043128">
    <property type="entry name" value="Rev_trsase/Diguanyl_cyclase"/>
</dbReference>
<dbReference type="SUPFAM" id="SSF55073">
    <property type="entry name" value="Nucleotide cyclase"/>
    <property type="match status" value="1"/>
</dbReference>
<reference evidence="3 4" key="1">
    <citation type="submission" date="2017-04" db="EMBL/GenBank/DDBJ databases">
        <title>High diversity of culturable Acinetobacter species in natural soil and water ecosystems.</title>
        <authorList>
            <person name="Nemec A."/>
            <person name="Radolfova-Krizova L."/>
        </authorList>
    </citation>
    <scope>NUCLEOTIDE SEQUENCE [LARGE SCALE GENOMIC DNA]</scope>
    <source>
        <strain evidence="3 4">ANC 4999</strain>
    </source>
</reference>
<dbReference type="OrthoDB" id="6685102at2"/>
<dbReference type="GO" id="GO:1902201">
    <property type="term" value="P:negative regulation of bacterial-type flagellum-dependent cell motility"/>
    <property type="evidence" value="ECO:0007669"/>
    <property type="project" value="TreeGrafter"/>
</dbReference>
<gene>
    <name evidence="3" type="ORF">B9T28_12025</name>
</gene>
<dbReference type="EC" id="2.7.7.65" evidence="1"/>
<feature type="domain" description="GGDEF" evidence="2">
    <location>
        <begin position="66"/>
        <end position="198"/>
    </location>
</feature>
<comment type="caution">
    <text evidence="3">The sequence shown here is derived from an EMBL/GenBank/DDBJ whole genome shotgun (WGS) entry which is preliminary data.</text>
</comment>
<dbReference type="GO" id="GO:0052621">
    <property type="term" value="F:diguanylate cyclase activity"/>
    <property type="evidence" value="ECO:0007669"/>
    <property type="project" value="UniProtKB-EC"/>
</dbReference>
<accession>A0A1Y3CB04</accession>
<evidence type="ECO:0000313" key="4">
    <source>
        <dbReference type="Proteomes" id="UP000242765"/>
    </source>
</evidence>
<dbReference type="NCBIfam" id="TIGR00254">
    <property type="entry name" value="GGDEF"/>
    <property type="match status" value="1"/>
</dbReference>
<dbReference type="PROSITE" id="PS50887">
    <property type="entry name" value="GGDEF"/>
    <property type="match status" value="1"/>
</dbReference>
<evidence type="ECO:0000259" key="2">
    <source>
        <dbReference type="PROSITE" id="PS50887"/>
    </source>
</evidence>
<sequence length="200" mass="22730">MNHTINSERHHRLHVFFKNVIKNKFINPWISKYQNINPVAIDPLTGIYNQFGINSYLKELHPQVGVDYAIILLNVDNFKQIQQEFGLKYADTALLSIATILSQHLHDTDLIGRYSEHEFIMILSNTNLEQAKHVTQNLARLIQTKTIKVQTKSILLQASCGISISTPEALSNQVLQQADQALFVAKSHGCNQIRDQNTAQ</sequence>
<dbReference type="InterPro" id="IPR029787">
    <property type="entry name" value="Nucleotide_cyclase"/>
</dbReference>
<organism evidence="3 4">
    <name type="scientific">Acinetobacter silvestris</name>
    <dbReference type="NCBI Taxonomy" id="1977882"/>
    <lineage>
        <taxon>Bacteria</taxon>
        <taxon>Pseudomonadati</taxon>
        <taxon>Pseudomonadota</taxon>
        <taxon>Gammaproteobacteria</taxon>
        <taxon>Moraxellales</taxon>
        <taxon>Moraxellaceae</taxon>
        <taxon>Acinetobacter</taxon>
    </lineage>
</organism>
<dbReference type="PANTHER" id="PTHR45138:SF24">
    <property type="entry name" value="DIGUANYLATE CYCLASE DGCC-RELATED"/>
    <property type="match status" value="1"/>
</dbReference>
<protein>
    <recommendedName>
        <fullName evidence="1">diguanylate cyclase</fullName>
        <ecNumber evidence="1">2.7.7.65</ecNumber>
    </recommendedName>
</protein>
<dbReference type="Gene3D" id="3.30.70.270">
    <property type="match status" value="1"/>
</dbReference>
<dbReference type="RefSeq" id="WP_086204230.1">
    <property type="nucleotide sequence ID" value="NZ_NEGB01000007.1"/>
</dbReference>
<dbReference type="Proteomes" id="UP000242765">
    <property type="component" value="Unassembled WGS sequence"/>
</dbReference>
<dbReference type="InterPro" id="IPR000160">
    <property type="entry name" value="GGDEF_dom"/>
</dbReference>
<proteinExistence type="predicted"/>
<dbReference type="Pfam" id="PF00990">
    <property type="entry name" value="GGDEF"/>
    <property type="match status" value="1"/>
</dbReference>
<dbReference type="CDD" id="cd01949">
    <property type="entry name" value="GGDEF"/>
    <property type="match status" value="1"/>
</dbReference>
<dbReference type="AlphaFoldDB" id="A0A1Y3CB04"/>
<dbReference type="SMART" id="SM00267">
    <property type="entry name" value="GGDEF"/>
    <property type="match status" value="1"/>
</dbReference>
<evidence type="ECO:0000256" key="1">
    <source>
        <dbReference type="ARBA" id="ARBA00012528"/>
    </source>
</evidence>
<name>A0A1Y3CB04_9GAMM</name>
<evidence type="ECO:0000313" key="3">
    <source>
        <dbReference type="EMBL" id="OTG64248.1"/>
    </source>
</evidence>
<dbReference type="GO" id="GO:0043709">
    <property type="term" value="P:cell adhesion involved in single-species biofilm formation"/>
    <property type="evidence" value="ECO:0007669"/>
    <property type="project" value="TreeGrafter"/>
</dbReference>
<dbReference type="InterPro" id="IPR050469">
    <property type="entry name" value="Diguanylate_Cyclase"/>
</dbReference>
<dbReference type="GO" id="GO:0005886">
    <property type="term" value="C:plasma membrane"/>
    <property type="evidence" value="ECO:0007669"/>
    <property type="project" value="TreeGrafter"/>
</dbReference>